<evidence type="ECO:0000256" key="4">
    <source>
        <dbReference type="PROSITE-ProRule" id="PRU00134"/>
    </source>
</evidence>
<evidence type="ECO:0000313" key="6">
    <source>
        <dbReference type="EMBL" id="RDB22154.1"/>
    </source>
</evidence>
<accession>A0A369JS22</accession>
<keyword evidence="7" id="KW-1185">Reference proteome</keyword>
<comment type="caution">
    <text evidence="6">The sequence shown here is derived from an EMBL/GenBank/DDBJ whole genome shotgun (WGS) entry which is preliminary data.</text>
</comment>
<organism evidence="6 7">
    <name type="scientific">Hypsizygus marmoreus</name>
    <name type="common">White beech mushroom</name>
    <name type="synonym">Agaricus marmoreus</name>
    <dbReference type="NCBI Taxonomy" id="39966"/>
    <lineage>
        <taxon>Eukaryota</taxon>
        <taxon>Fungi</taxon>
        <taxon>Dikarya</taxon>
        <taxon>Basidiomycota</taxon>
        <taxon>Agaricomycotina</taxon>
        <taxon>Agaricomycetes</taxon>
        <taxon>Agaricomycetidae</taxon>
        <taxon>Agaricales</taxon>
        <taxon>Tricholomatineae</taxon>
        <taxon>Lyophyllaceae</taxon>
        <taxon>Hypsizygus</taxon>
    </lineage>
</organism>
<keyword evidence="2 4" id="KW-0863">Zinc-finger</keyword>
<dbReference type="SUPFAM" id="SSF144232">
    <property type="entry name" value="HIT/MYND zinc finger-like"/>
    <property type="match status" value="1"/>
</dbReference>
<dbReference type="EMBL" id="LUEZ02000052">
    <property type="protein sequence ID" value="RDB22154.1"/>
    <property type="molecule type" value="Genomic_DNA"/>
</dbReference>
<evidence type="ECO:0000259" key="5">
    <source>
        <dbReference type="PROSITE" id="PS50865"/>
    </source>
</evidence>
<gene>
    <name evidence="6" type="ORF">Hypma_010751</name>
</gene>
<dbReference type="Gene3D" id="6.10.140.2220">
    <property type="match status" value="1"/>
</dbReference>
<name>A0A369JS22_HYPMA</name>
<protein>
    <recommendedName>
        <fullName evidence="5">MYND-type domain-containing protein</fullName>
    </recommendedName>
</protein>
<keyword evidence="1" id="KW-0479">Metal-binding</keyword>
<dbReference type="PROSITE" id="PS50865">
    <property type="entry name" value="ZF_MYND_2"/>
    <property type="match status" value="1"/>
</dbReference>
<dbReference type="InterPro" id="IPR002893">
    <property type="entry name" value="Znf_MYND"/>
</dbReference>
<evidence type="ECO:0000256" key="2">
    <source>
        <dbReference type="ARBA" id="ARBA00022771"/>
    </source>
</evidence>
<reference evidence="6" key="1">
    <citation type="submission" date="2018-04" db="EMBL/GenBank/DDBJ databases">
        <title>Whole genome sequencing of Hypsizygus marmoreus.</title>
        <authorList>
            <person name="Choi I.-G."/>
            <person name="Min B."/>
            <person name="Kim J.-G."/>
            <person name="Kim S."/>
            <person name="Oh Y.-L."/>
            <person name="Kong W.-S."/>
            <person name="Park H."/>
            <person name="Jeong J."/>
            <person name="Song E.-S."/>
        </authorList>
    </citation>
    <scope>NUCLEOTIDE SEQUENCE [LARGE SCALE GENOMIC DNA]</scope>
    <source>
        <strain evidence="6">51987-8</strain>
    </source>
</reference>
<evidence type="ECO:0000256" key="1">
    <source>
        <dbReference type="ARBA" id="ARBA00022723"/>
    </source>
</evidence>
<evidence type="ECO:0000313" key="7">
    <source>
        <dbReference type="Proteomes" id="UP000076154"/>
    </source>
</evidence>
<dbReference type="Proteomes" id="UP000076154">
    <property type="component" value="Unassembled WGS sequence"/>
</dbReference>
<proteinExistence type="predicted"/>
<dbReference type="InParanoid" id="A0A369JS22"/>
<dbReference type="STRING" id="39966.A0A369JS22"/>
<dbReference type="Pfam" id="PF01753">
    <property type="entry name" value="zf-MYND"/>
    <property type="match status" value="1"/>
</dbReference>
<feature type="domain" description="MYND-type" evidence="5">
    <location>
        <begin position="256"/>
        <end position="297"/>
    </location>
</feature>
<dbReference type="AlphaFoldDB" id="A0A369JS22"/>
<sequence length="302" mass="34002">MNGISLPPARIVGPMWSDDFAVLLGLKESARPNYHKPNNEVERLYRLVAYKNHNAELDEGQQDIVWARFCALYLPATVKLFLNPPTSSGDTPEMIQELKLNSAYFEVLVGIQHIPYFAKYLRSSKPTAAGGKKLTQALAERVVSLAPTWDRHLLSPEVDSRTGRPGDYFKSVIGSAVQLLSTLLTTFVKEDLATVLSAATKAELLPWLQKWSARYMREFLGEVCLRTLGILSGERGFNKGVRSMRKVFKNWDTCGIPTCEVTENLKVCGRCQTVRYCTPGHQRAHWTDPSAPHKEMCHKTDY</sequence>
<dbReference type="OrthoDB" id="432970at2759"/>
<dbReference type="GO" id="GO:0008270">
    <property type="term" value="F:zinc ion binding"/>
    <property type="evidence" value="ECO:0007669"/>
    <property type="project" value="UniProtKB-KW"/>
</dbReference>
<keyword evidence="3" id="KW-0862">Zinc</keyword>
<evidence type="ECO:0000256" key="3">
    <source>
        <dbReference type="ARBA" id="ARBA00022833"/>
    </source>
</evidence>